<dbReference type="Proteomes" id="UP001328107">
    <property type="component" value="Unassembled WGS sequence"/>
</dbReference>
<protein>
    <submittedName>
        <fullName evidence="1">Uncharacterized protein</fullName>
    </submittedName>
</protein>
<name>A0AAN5D0N1_9BILA</name>
<dbReference type="AlphaFoldDB" id="A0AAN5D0N1"/>
<evidence type="ECO:0000313" key="1">
    <source>
        <dbReference type="EMBL" id="GMR53885.1"/>
    </source>
</evidence>
<evidence type="ECO:0000313" key="2">
    <source>
        <dbReference type="Proteomes" id="UP001328107"/>
    </source>
</evidence>
<feature type="non-terminal residue" evidence="1">
    <location>
        <position position="1"/>
    </location>
</feature>
<accession>A0AAN5D0N1</accession>
<keyword evidence="2" id="KW-1185">Reference proteome</keyword>
<dbReference type="EMBL" id="BTRK01000005">
    <property type="protein sequence ID" value="GMR53885.1"/>
    <property type="molecule type" value="Genomic_DNA"/>
</dbReference>
<reference evidence="2" key="1">
    <citation type="submission" date="2022-10" db="EMBL/GenBank/DDBJ databases">
        <title>Genome assembly of Pristionchus species.</title>
        <authorList>
            <person name="Yoshida K."/>
            <person name="Sommer R.J."/>
        </authorList>
    </citation>
    <scope>NUCLEOTIDE SEQUENCE [LARGE SCALE GENOMIC DNA]</scope>
    <source>
        <strain evidence="2">RS5460</strain>
    </source>
</reference>
<organism evidence="1 2">
    <name type="scientific">Pristionchus mayeri</name>
    <dbReference type="NCBI Taxonomy" id="1317129"/>
    <lineage>
        <taxon>Eukaryota</taxon>
        <taxon>Metazoa</taxon>
        <taxon>Ecdysozoa</taxon>
        <taxon>Nematoda</taxon>
        <taxon>Chromadorea</taxon>
        <taxon>Rhabditida</taxon>
        <taxon>Rhabditina</taxon>
        <taxon>Diplogasteromorpha</taxon>
        <taxon>Diplogasteroidea</taxon>
        <taxon>Neodiplogasteridae</taxon>
        <taxon>Pristionchus</taxon>
    </lineage>
</organism>
<sequence>APPANNCGVCQGSAYRIARVKRTASGCSQCSGRTKRETTSEEHLRMKRTSGCISRAARAKRSTDCADCSSLKGIFHRQKRTASCSPCNARGKREACPCAVSSPISHLSARSKRETTKDHRGYETLLTCDSSCCDFSRCDQVRTFTHKKKIVE</sequence>
<gene>
    <name evidence="1" type="ORF">PMAYCL1PPCAC_24080</name>
</gene>
<comment type="caution">
    <text evidence="1">The sequence shown here is derived from an EMBL/GenBank/DDBJ whole genome shotgun (WGS) entry which is preliminary data.</text>
</comment>
<proteinExistence type="predicted"/>